<evidence type="ECO:0000313" key="7">
    <source>
        <dbReference type="EMBL" id="MFN1218494.1"/>
    </source>
</evidence>
<keyword evidence="2" id="KW-0812">Transmembrane</keyword>
<reference evidence="6 8" key="3">
    <citation type="journal article" date="2016" name="Genome Announc.">
        <title>Draft Genome Sequence of a Biocontrol Rhizobacterium, Chryseobacterium kwangjuense Strain KJ1R5, Isolated from Pepper (Capsicum annuum).</title>
        <authorList>
            <person name="Jeong J.J."/>
            <person name="Park H."/>
            <person name="Park B.H."/>
            <person name="Mannaa M."/>
            <person name="Sang M.K."/>
            <person name="Choi I.G."/>
            <person name="Kim K.D."/>
        </authorList>
    </citation>
    <scope>NUCLEOTIDE SEQUENCE [LARGE SCALE GENOMIC DNA]</scope>
    <source>
        <strain evidence="6 8">KJ1R5</strain>
    </source>
</reference>
<dbReference type="NCBIfam" id="TIGR01352">
    <property type="entry name" value="tonB_Cterm"/>
    <property type="match status" value="1"/>
</dbReference>
<keyword evidence="9" id="KW-1185">Reference proteome</keyword>
<dbReference type="SUPFAM" id="SSF74653">
    <property type="entry name" value="TolA/TonB C-terminal domain"/>
    <property type="match status" value="1"/>
</dbReference>
<dbReference type="Proteomes" id="UP000070513">
    <property type="component" value="Unassembled WGS sequence"/>
</dbReference>
<organism evidence="6 8">
    <name type="scientific">Chryseobacterium kwangjuense</name>
    <dbReference type="NCBI Taxonomy" id="267125"/>
    <lineage>
        <taxon>Bacteria</taxon>
        <taxon>Pseudomonadati</taxon>
        <taxon>Bacteroidota</taxon>
        <taxon>Flavobacteriia</taxon>
        <taxon>Flavobacteriales</taxon>
        <taxon>Weeksellaceae</taxon>
        <taxon>Chryseobacterium group</taxon>
        <taxon>Chryseobacterium</taxon>
    </lineage>
</organism>
<evidence type="ECO:0000256" key="2">
    <source>
        <dbReference type="ARBA" id="ARBA00022692"/>
    </source>
</evidence>
<dbReference type="RefSeq" id="WP_062651990.1">
    <property type="nucleotide sequence ID" value="NZ_JBJXVJ010000003.1"/>
</dbReference>
<evidence type="ECO:0000256" key="1">
    <source>
        <dbReference type="ARBA" id="ARBA00004167"/>
    </source>
</evidence>
<dbReference type="GO" id="GO:0055085">
    <property type="term" value="P:transmembrane transport"/>
    <property type="evidence" value="ECO:0007669"/>
    <property type="project" value="InterPro"/>
</dbReference>
<reference evidence="6" key="2">
    <citation type="submission" date="2015-12" db="EMBL/GenBank/DDBJ databases">
        <authorList>
            <person name="Shamseldin A."/>
            <person name="Moawad H."/>
            <person name="Abd El-Rahim W.M."/>
            <person name="Sadowsky M.J."/>
        </authorList>
    </citation>
    <scope>NUCLEOTIDE SEQUENCE</scope>
    <source>
        <strain evidence="6">KJ1R5</strain>
    </source>
</reference>
<sequence>MKKYLLLLPLLFIGIKGFSQNTNPDSHKDERIENDLARPQGLPGGIKSFREEVAKRIDLSGFTWTQPFKLVVAFSVSKVGEMENIKLQESSGNAEFDQRIIDGIKRMRKKKWTPATRDGEPVESFYTLPLNFNPPK</sequence>
<dbReference type="Gene3D" id="3.30.1150.10">
    <property type="match status" value="1"/>
</dbReference>
<dbReference type="InterPro" id="IPR037682">
    <property type="entry name" value="TonB_C"/>
</dbReference>
<dbReference type="Proteomes" id="UP001634154">
    <property type="component" value="Unassembled WGS sequence"/>
</dbReference>
<proteinExistence type="predicted"/>
<evidence type="ECO:0000313" key="9">
    <source>
        <dbReference type="Proteomes" id="UP001634154"/>
    </source>
</evidence>
<dbReference type="EMBL" id="LPUR01000011">
    <property type="protein sequence ID" value="KXH83535.1"/>
    <property type="molecule type" value="Genomic_DNA"/>
</dbReference>
<evidence type="ECO:0000313" key="6">
    <source>
        <dbReference type="EMBL" id="KXH83535.1"/>
    </source>
</evidence>
<reference evidence="7 9" key="4">
    <citation type="submission" date="2024-12" db="EMBL/GenBank/DDBJ databases">
        <title>Draft genome sequence of Chryseobacterium kwangjuense AG447.</title>
        <authorList>
            <person name="Cheptsov V.S."/>
            <person name="Belov A."/>
            <person name="Zavarzina A.G."/>
        </authorList>
    </citation>
    <scope>NUCLEOTIDE SEQUENCE [LARGE SCALE GENOMIC DNA]</scope>
    <source>
        <strain evidence="7 9">AG447</strain>
    </source>
</reference>
<dbReference type="InterPro" id="IPR006260">
    <property type="entry name" value="TonB/TolA_C"/>
</dbReference>
<comment type="caution">
    <text evidence="6">The sequence shown here is derived from an EMBL/GenBank/DDBJ whole genome shotgun (WGS) entry which is preliminary data.</text>
</comment>
<evidence type="ECO:0000256" key="4">
    <source>
        <dbReference type="ARBA" id="ARBA00023136"/>
    </source>
</evidence>
<evidence type="ECO:0000256" key="3">
    <source>
        <dbReference type="ARBA" id="ARBA00022989"/>
    </source>
</evidence>
<accession>A0A135WF83</accession>
<keyword evidence="4" id="KW-0472">Membrane</keyword>
<feature type="domain" description="TonB C-terminal" evidence="5">
    <location>
        <begin position="70"/>
        <end position="133"/>
    </location>
</feature>
<comment type="subcellular location">
    <subcellularLocation>
        <location evidence="1">Membrane</location>
        <topology evidence="1">Single-pass membrane protein</topology>
    </subcellularLocation>
</comment>
<reference evidence="8" key="1">
    <citation type="submission" date="2015-12" db="EMBL/GenBank/DDBJ databases">
        <title>Genome sequence of a biocontrol rhizobacterium Chryseobacterium kwangjuense strain KJ1R5 isolated from pepper (Capsicum annuum L.).</title>
        <authorList>
            <person name="Jeong J.-J."/>
            <person name="Park H."/>
            <person name="Mannaa M."/>
            <person name="Sang M.K."/>
            <person name="Choi I.-G."/>
            <person name="Kim K.D."/>
        </authorList>
    </citation>
    <scope>NUCLEOTIDE SEQUENCE [LARGE SCALE GENOMIC DNA]</scope>
    <source>
        <strain evidence="8">KJ1R5</strain>
    </source>
</reference>
<evidence type="ECO:0000313" key="8">
    <source>
        <dbReference type="Proteomes" id="UP000070513"/>
    </source>
</evidence>
<dbReference type="AlphaFoldDB" id="A0A135WF83"/>
<dbReference type="OrthoDB" id="1265378at2"/>
<gene>
    <name evidence="7" type="ORF">ACKW6Q_16130</name>
    <name evidence="6" type="ORF">AU378_14190</name>
</gene>
<protein>
    <submittedName>
        <fullName evidence="7">Energy transducer TonB</fullName>
    </submittedName>
</protein>
<dbReference type="EMBL" id="JBJXVJ010000003">
    <property type="protein sequence ID" value="MFN1218494.1"/>
    <property type="molecule type" value="Genomic_DNA"/>
</dbReference>
<dbReference type="Pfam" id="PF03544">
    <property type="entry name" value="TonB_C"/>
    <property type="match status" value="1"/>
</dbReference>
<name>A0A135WF83_9FLAO</name>
<evidence type="ECO:0000259" key="5">
    <source>
        <dbReference type="Pfam" id="PF03544"/>
    </source>
</evidence>
<dbReference type="GO" id="GO:0016020">
    <property type="term" value="C:membrane"/>
    <property type="evidence" value="ECO:0007669"/>
    <property type="project" value="UniProtKB-SubCell"/>
</dbReference>
<keyword evidence="3" id="KW-1133">Transmembrane helix</keyword>